<dbReference type="PANTHER" id="PTHR43646">
    <property type="entry name" value="GLYCOSYLTRANSFERASE"/>
    <property type="match status" value="1"/>
</dbReference>
<protein>
    <recommendedName>
        <fullName evidence="2">Glycosyltransferase 2-like domain-containing protein</fullName>
    </recommendedName>
</protein>
<keyword evidence="1" id="KW-1133">Transmembrane helix</keyword>
<comment type="caution">
    <text evidence="3">The sequence shown here is derived from an EMBL/GenBank/DDBJ whole genome shotgun (WGS) entry which is preliminary data.</text>
</comment>
<evidence type="ECO:0000313" key="3">
    <source>
        <dbReference type="EMBL" id="GAG64938.1"/>
    </source>
</evidence>
<dbReference type="Gene3D" id="3.90.550.10">
    <property type="entry name" value="Spore Coat Polysaccharide Biosynthesis Protein SpsA, Chain A"/>
    <property type="match status" value="1"/>
</dbReference>
<dbReference type="AlphaFoldDB" id="X0ZWT0"/>
<gene>
    <name evidence="3" type="ORF">S01H4_04552</name>
</gene>
<feature type="transmembrane region" description="Helical" evidence="1">
    <location>
        <begin position="326"/>
        <end position="344"/>
    </location>
</feature>
<proteinExistence type="predicted"/>
<dbReference type="InterPro" id="IPR001173">
    <property type="entry name" value="Glyco_trans_2-like"/>
</dbReference>
<keyword evidence="1" id="KW-0472">Membrane</keyword>
<keyword evidence="1" id="KW-0812">Transmembrane</keyword>
<dbReference type="PANTHER" id="PTHR43646:SF3">
    <property type="entry name" value="SLR1566 PROTEIN"/>
    <property type="match status" value="1"/>
</dbReference>
<organism evidence="3">
    <name type="scientific">marine sediment metagenome</name>
    <dbReference type="NCBI Taxonomy" id="412755"/>
    <lineage>
        <taxon>unclassified sequences</taxon>
        <taxon>metagenomes</taxon>
        <taxon>ecological metagenomes</taxon>
    </lineage>
</organism>
<dbReference type="SUPFAM" id="SSF53448">
    <property type="entry name" value="Nucleotide-diphospho-sugar transferases"/>
    <property type="match status" value="1"/>
</dbReference>
<evidence type="ECO:0000259" key="2">
    <source>
        <dbReference type="Pfam" id="PF00535"/>
    </source>
</evidence>
<sequence>MINNILFKDTSRFKLPENILAQKPLISILIPARNEEENIKRCIISLLKQDYENIEILVLDDNSTDDTARIVLELSQKDPRVKLYSGGPLKKGWLGKSYACHQLSKYAKGDYLIFTDADTLHFPNSISSSVACLHRYRIDALSVFSKQITVTLHERMIVPFGKYMVLSFLPLYLIRKSRSVLFCTAIGQFMLFKREVYKKIGGHKSIKSEVIEDIMISKQVKRCGYKFMIFDGRRNLYCRMYKNFREVVRGHSRTIFAAFDYNIYMITIAIILISAIFLFPFIMLPVGIFFNWPTILIDLIILQIIIILITRIIFSMRFKCKAVDIILHPISIVYLIYIAINSIFNAKNGIGVNWKGRIYDVREEGRLRLVSDNYRYKFNLQC</sequence>
<dbReference type="EMBL" id="BART01001231">
    <property type="protein sequence ID" value="GAG64938.1"/>
    <property type="molecule type" value="Genomic_DNA"/>
</dbReference>
<dbReference type="CDD" id="cd06423">
    <property type="entry name" value="CESA_like"/>
    <property type="match status" value="1"/>
</dbReference>
<dbReference type="InterPro" id="IPR029044">
    <property type="entry name" value="Nucleotide-diphossugar_trans"/>
</dbReference>
<dbReference type="Pfam" id="PF00535">
    <property type="entry name" value="Glycos_transf_2"/>
    <property type="match status" value="1"/>
</dbReference>
<reference evidence="3" key="1">
    <citation type="journal article" date="2014" name="Front. Microbiol.">
        <title>High frequency of phylogenetically diverse reductive dehalogenase-homologous genes in deep subseafloor sedimentary metagenomes.</title>
        <authorList>
            <person name="Kawai M."/>
            <person name="Futagami T."/>
            <person name="Toyoda A."/>
            <person name="Takaki Y."/>
            <person name="Nishi S."/>
            <person name="Hori S."/>
            <person name="Arai W."/>
            <person name="Tsubouchi T."/>
            <person name="Morono Y."/>
            <person name="Uchiyama I."/>
            <person name="Ito T."/>
            <person name="Fujiyama A."/>
            <person name="Inagaki F."/>
            <person name="Takami H."/>
        </authorList>
    </citation>
    <scope>NUCLEOTIDE SEQUENCE</scope>
    <source>
        <strain evidence="3">Expedition CK06-06</strain>
    </source>
</reference>
<accession>X0ZWT0</accession>
<feature type="domain" description="Glycosyltransferase 2-like" evidence="2">
    <location>
        <begin position="27"/>
        <end position="201"/>
    </location>
</feature>
<feature type="transmembrane region" description="Helical" evidence="1">
    <location>
        <begin position="295"/>
        <end position="314"/>
    </location>
</feature>
<name>X0ZWT0_9ZZZZ</name>
<feature type="transmembrane region" description="Helical" evidence="1">
    <location>
        <begin position="261"/>
        <end position="283"/>
    </location>
</feature>
<evidence type="ECO:0000256" key="1">
    <source>
        <dbReference type="SAM" id="Phobius"/>
    </source>
</evidence>